<dbReference type="AlphaFoldDB" id="A0A9X2PZ90"/>
<evidence type="ECO:0000256" key="1">
    <source>
        <dbReference type="SAM" id="MobiDB-lite"/>
    </source>
</evidence>
<gene>
    <name evidence="2" type="ORF">GGP61_000206</name>
    <name evidence="3" type="ORF">GGQ01_000476</name>
</gene>
<comment type="caution">
    <text evidence="2">The sequence shown here is derived from an EMBL/GenBank/DDBJ whole genome shotgun (WGS) entry which is preliminary data.</text>
</comment>
<name>A0A9X2PZ90_9BACT</name>
<organism evidence="2 4">
    <name type="scientific">Salinibacter ruber</name>
    <dbReference type="NCBI Taxonomy" id="146919"/>
    <lineage>
        <taxon>Bacteria</taxon>
        <taxon>Pseudomonadati</taxon>
        <taxon>Rhodothermota</taxon>
        <taxon>Rhodothermia</taxon>
        <taxon>Rhodothermales</taxon>
        <taxon>Salinibacteraceae</taxon>
        <taxon>Salinibacter</taxon>
    </lineage>
</organism>
<protein>
    <submittedName>
        <fullName evidence="2">Uncharacterized protein</fullName>
    </submittedName>
</protein>
<dbReference type="Proteomes" id="UP001155040">
    <property type="component" value="Unassembled WGS sequence"/>
</dbReference>
<dbReference type="Proteomes" id="UP001155057">
    <property type="component" value="Unassembled WGS sequence"/>
</dbReference>
<evidence type="ECO:0000313" key="3">
    <source>
        <dbReference type="EMBL" id="MCS4035432.1"/>
    </source>
</evidence>
<evidence type="ECO:0000313" key="4">
    <source>
        <dbReference type="Proteomes" id="UP001155057"/>
    </source>
</evidence>
<sequence length="79" mass="8584">MLLRGFAKGVPTGHQTDEMDLAYLSVLKRPRSIQEAAGQRERTRLPGEAPGDGLPDPEVEADEMYQSAGEKRRAASESG</sequence>
<dbReference type="EMBL" id="JANUBF010000002">
    <property type="protein sequence ID" value="MCS4035432.1"/>
    <property type="molecule type" value="Genomic_DNA"/>
</dbReference>
<feature type="compositionally biased region" description="Basic and acidic residues" evidence="1">
    <location>
        <begin position="69"/>
        <end position="79"/>
    </location>
</feature>
<dbReference type="EMBL" id="JANUAE010000001">
    <property type="protein sequence ID" value="MCS3708619.1"/>
    <property type="molecule type" value="Genomic_DNA"/>
</dbReference>
<evidence type="ECO:0000313" key="2">
    <source>
        <dbReference type="EMBL" id="MCS3708619.1"/>
    </source>
</evidence>
<accession>A0A9X2PZ90</accession>
<feature type="region of interest" description="Disordered" evidence="1">
    <location>
        <begin position="33"/>
        <end position="79"/>
    </location>
</feature>
<proteinExistence type="predicted"/>
<reference evidence="2" key="1">
    <citation type="submission" date="2022-08" db="EMBL/GenBank/DDBJ databases">
        <title>Genomic Encyclopedia of Type Strains, Phase V (KMG-V): Genome sequencing to study the core and pangenomes of soil and plant-associated prokaryotes.</title>
        <authorList>
            <person name="Whitman W."/>
        </authorList>
    </citation>
    <scope>NUCLEOTIDE SEQUENCE</scope>
    <source>
        <strain evidence="3">SP3012</strain>
        <strain evidence="2">SP3049</strain>
    </source>
</reference>